<name>A0AC34FSQ1_9BILA</name>
<sequence>MELKKLLNKFCETPQDKYLLLKRRDDLMSQARVHNFDLNASNVILGTLKEMCPEKERYSRQMQHTESYYECDGDVFNPDIAVKEYSRSAADQELPLPHEMRPIETLELTMDFLMSEVADDNVSNSNELLRWFDFLWNRTRAIRKDITQQQLVSERVVGLIEKCARFHIFSGYKLAPFSPQFDQRLNIENLNKCLLSLRHCYDDLARKNIICPNEAEFRSYDILLNLCDSNVFNQSCQYREEIQSNNLVQNALEIALSFHTDNISRFFILVAAEETSFLQSCLCYNHFQAFRSQLLMQAAKSFTAENNLNYLTSFFFFEKDKDCLDFLTYHGCTIKESRPERTTVVIATASPQSELKDFPDPIVSRKINCSVSEIIYKGIPPKVKPPKATNSFDSQDRYVHDPILMKFLQEIGEQSETTINRKSTPFSFGPSSNDKNILGTNGFSNKHLFQQGYSKDPNETFPVTLF</sequence>
<protein>
    <submittedName>
        <fullName evidence="2">SAC3/GANP/THP3 conserved domain-containing protein</fullName>
    </submittedName>
</protein>
<organism evidence="1 2">
    <name type="scientific">Panagrolaimus sp. ES5</name>
    <dbReference type="NCBI Taxonomy" id="591445"/>
    <lineage>
        <taxon>Eukaryota</taxon>
        <taxon>Metazoa</taxon>
        <taxon>Ecdysozoa</taxon>
        <taxon>Nematoda</taxon>
        <taxon>Chromadorea</taxon>
        <taxon>Rhabditida</taxon>
        <taxon>Tylenchina</taxon>
        <taxon>Panagrolaimomorpha</taxon>
        <taxon>Panagrolaimoidea</taxon>
        <taxon>Panagrolaimidae</taxon>
        <taxon>Panagrolaimus</taxon>
    </lineage>
</organism>
<proteinExistence type="predicted"/>
<reference evidence="2" key="1">
    <citation type="submission" date="2022-11" db="UniProtKB">
        <authorList>
            <consortium name="WormBaseParasite"/>
        </authorList>
    </citation>
    <scope>IDENTIFICATION</scope>
</reference>
<accession>A0AC34FSQ1</accession>
<dbReference type="Proteomes" id="UP000887579">
    <property type="component" value="Unplaced"/>
</dbReference>
<dbReference type="WBParaSite" id="ES5_v2.g20332.t1">
    <property type="protein sequence ID" value="ES5_v2.g20332.t1"/>
    <property type="gene ID" value="ES5_v2.g20332"/>
</dbReference>
<evidence type="ECO:0000313" key="1">
    <source>
        <dbReference type="Proteomes" id="UP000887579"/>
    </source>
</evidence>
<evidence type="ECO:0000313" key="2">
    <source>
        <dbReference type="WBParaSite" id="ES5_v2.g20332.t1"/>
    </source>
</evidence>